<dbReference type="EMBL" id="JAVDYF010000001">
    <property type="protein sequence ID" value="MDR7355674.1"/>
    <property type="molecule type" value="Genomic_DNA"/>
</dbReference>
<evidence type="ECO:0000313" key="2">
    <source>
        <dbReference type="EMBL" id="MDR7355674.1"/>
    </source>
</evidence>
<name>A0ABU2BAL7_9CORY</name>
<proteinExistence type="predicted"/>
<evidence type="ECO:0008006" key="4">
    <source>
        <dbReference type="Google" id="ProtNLM"/>
    </source>
</evidence>
<organism evidence="2 3">
    <name type="scientific">Corynebacterium felinum</name>
    <dbReference type="NCBI Taxonomy" id="131318"/>
    <lineage>
        <taxon>Bacteria</taxon>
        <taxon>Bacillati</taxon>
        <taxon>Actinomycetota</taxon>
        <taxon>Actinomycetes</taxon>
        <taxon>Mycobacteriales</taxon>
        <taxon>Corynebacteriaceae</taxon>
        <taxon>Corynebacterium</taxon>
    </lineage>
</organism>
<dbReference type="Proteomes" id="UP001183619">
    <property type="component" value="Unassembled WGS sequence"/>
</dbReference>
<gene>
    <name evidence="2" type="ORF">J2S37_002212</name>
</gene>
<reference evidence="2 3" key="1">
    <citation type="submission" date="2023-07" db="EMBL/GenBank/DDBJ databases">
        <title>Sequencing the genomes of 1000 actinobacteria strains.</title>
        <authorList>
            <person name="Klenk H.-P."/>
        </authorList>
    </citation>
    <scope>NUCLEOTIDE SEQUENCE [LARGE SCALE GENOMIC DNA]</scope>
    <source>
        <strain evidence="2 3">DSM 44508</strain>
    </source>
</reference>
<dbReference type="SUPFAM" id="SSF63829">
    <property type="entry name" value="Calcium-dependent phosphotriesterase"/>
    <property type="match status" value="1"/>
</dbReference>
<feature type="region of interest" description="Disordered" evidence="1">
    <location>
        <begin position="1"/>
        <end position="42"/>
    </location>
</feature>
<evidence type="ECO:0000313" key="3">
    <source>
        <dbReference type="Proteomes" id="UP001183619"/>
    </source>
</evidence>
<evidence type="ECO:0000256" key="1">
    <source>
        <dbReference type="SAM" id="MobiDB-lite"/>
    </source>
</evidence>
<dbReference type="RefSeq" id="WP_277103690.1">
    <property type="nucleotide sequence ID" value="NZ_BAAAJS010000051.1"/>
</dbReference>
<comment type="caution">
    <text evidence="2">The sequence shown here is derived from an EMBL/GenBank/DDBJ whole genome shotgun (WGS) entry which is preliminary data.</text>
</comment>
<feature type="compositionally biased region" description="Polar residues" evidence="1">
    <location>
        <begin position="1"/>
        <end position="13"/>
    </location>
</feature>
<accession>A0ABU2BAL7</accession>
<sequence>MSLSVAASLSACTPPSVEQKLPKQMGNATPVASPKQEKSDDQLLGTVVNVSSLDGIEDLEAVDNTLALRSGATVLMGTVEEFKAGEHASLSVDEACGDITTSGEEFILACPDGIYSIDATASSPAATRVQETPYAVTSAVKTSSGSYLAAGADKPEVLMYDKDGQTTIRTEGITDQLVSVAQDSGEDAVYRINREKTIIQNIYLDKQSSGAVLRVGLGVGQVSAAEQGMALTADAVGHQFGVYFAHDVIRLHQTTPTAGQSVWDVAWDAKNKHVWAATTSDNKLRGYDISSGSGEEKFQLDTVMDARNLTTVADGSLVAASATSPKVHIIDAATLRTTARS</sequence>
<protein>
    <recommendedName>
        <fullName evidence="4">Prolipoprotein LppL</fullName>
    </recommendedName>
</protein>
<keyword evidence="3" id="KW-1185">Reference proteome</keyword>
<dbReference type="Gene3D" id="2.130.10.10">
    <property type="entry name" value="YVTN repeat-like/Quinoprotein amine dehydrogenase"/>
    <property type="match status" value="1"/>
</dbReference>
<dbReference type="InterPro" id="IPR015943">
    <property type="entry name" value="WD40/YVTN_repeat-like_dom_sf"/>
</dbReference>